<feature type="domain" description="AB hydrolase-1" evidence="1">
    <location>
        <begin position="41"/>
        <end position="288"/>
    </location>
</feature>
<organism evidence="2">
    <name type="scientific">Leptolyngbya boryana CZ1</name>
    <dbReference type="NCBI Taxonomy" id="3060204"/>
    <lineage>
        <taxon>Bacteria</taxon>
        <taxon>Bacillati</taxon>
        <taxon>Cyanobacteriota</taxon>
        <taxon>Cyanophyceae</taxon>
        <taxon>Leptolyngbyales</taxon>
        <taxon>Leptolyngbyaceae</taxon>
        <taxon>Leptolyngbya group</taxon>
        <taxon>Leptolyngbya</taxon>
    </lineage>
</organism>
<dbReference type="Gene3D" id="3.40.50.1820">
    <property type="entry name" value="alpha/beta hydrolase"/>
    <property type="match status" value="1"/>
</dbReference>
<dbReference type="InterPro" id="IPR029058">
    <property type="entry name" value="AB_hydrolase_fold"/>
</dbReference>
<evidence type="ECO:0000313" key="2">
    <source>
        <dbReference type="EMBL" id="WNZ45938.1"/>
    </source>
</evidence>
<dbReference type="GO" id="GO:0016787">
    <property type="term" value="F:hydrolase activity"/>
    <property type="evidence" value="ECO:0007669"/>
    <property type="project" value="UniProtKB-KW"/>
</dbReference>
<dbReference type="PANTHER" id="PTHR47914:SF1">
    <property type="entry name" value="ALPHA_BETA-HYDROLASES SUPERFAMILY PROTEIN"/>
    <property type="match status" value="1"/>
</dbReference>
<dbReference type="RefSeq" id="WP_316427313.1">
    <property type="nucleotide sequence ID" value="NZ_CP130144.1"/>
</dbReference>
<dbReference type="EMBL" id="CP130144">
    <property type="protein sequence ID" value="WNZ45938.1"/>
    <property type="molecule type" value="Genomic_DNA"/>
</dbReference>
<reference evidence="2" key="2">
    <citation type="submission" date="2023-07" db="EMBL/GenBank/DDBJ databases">
        <authorList>
            <person name="Bai X.-H."/>
            <person name="Wang H.-H."/>
            <person name="Wang J."/>
            <person name="Ma M.-Y."/>
            <person name="Hu H.-H."/>
            <person name="Song Z.-L."/>
            <person name="Ma H.-G."/>
            <person name="Fan Y."/>
            <person name="Du C.-Y."/>
            <person name="Xu J.-C."/>
        </authorList>
    </citation>
    <scope>NUCLEOTIDE SEQUENCE</scope>
    <source>
        <strain evidence="2">CZ1</strain>
    </source>
</reference>
<dbReference type="InterPro" id="IPR000073">
    <property type="entry name" value="AB_hydrolase_1"/>
</dbReference>
<sequence>MSEYPPTDTIECPELREHRWSWKGKALTLAYEVVGEGQPILLLPALSSVSSRAEMRGLARQLAGNYQVYTIDWIGFGESSRPAVAYTPALYEACLRNFVQAMFPDPVVVIAAGHSAGYVMELAQRQPPWEWVVLVCPTWRGPLPTAMGEHRWVYRILQKLVGLPLIGQFLYFLNTTRGFLRMMYQRHVFADPQNITPELIEQKWKTTRTKRSRFASAAFVTGGLDRAKSREDWFSWFQPLPVPVMMVIGENMPAKSRQEVEVLAHFSGVQVYRMPGSLGLHEEYPEQLAVGILGFLEKYRSRRRTRNPQIDF</sequence>
<accession>A0AA97ANP2</accession>
<dbReference type="SUPFAM" id="SSF53474">
    <property type="entry name" value="alpha/beta-Hydrolases"/>
    <property type="match status" value="1"/>
</dbReference>
<dbReference type="PANTHER" id="PTHR47914">
    <property type="entry name" value="ALPHA/BETA-HYDROLASES SUPERFAMILY PROTEIN"/>
    <property type="match status" value="1"/>
</dbReference>
<protein>
    <submittedName>
        <fullName evidence="2">Alpha/beta fold hydrolase</fullName>
    </submittedName>
</protein>
<evidence type="ECO:0000259" key="1">
    <source>
        <dbReference type="Pfam" id="PF12697"/>
    </source>
</evidence>
<dbReference type="Pfam" id="PF12697">
    <property type="entry name" value="Abhydrolase_6"/>
    <property type="match status" value="1"/>
</dbReference>
<reference evidence="2" key="1">
    <citation type="journal article" date="2023" name="Plants (Basel)">
        <title>Genomic Analysis of Leptolyngbya boryana CZ1 Reveals Efficient Carbon Fixation Modules.</title>
        <authorList>
            <person name="Bai X."/>
            <person name="Wang H."/>
            <person name="Cheng W."/>
            <person name="Wang J."/>
            <person name="Ma M."/>
            <person name="Hu H."/>
            <person name="Song Z."/>
            <person name="Ma H."/>
            <person name="Fan Y."/>
            <person name="Du C."/>
            <person name="Xu J."/>
        </authorList>
    </citation>
    <scope>NUCLEOTIDE SEQUENCE</scope>
    <source>
        <strain evidence="2">CZ1</strain>
    </source>
</reference>
<dbReference type="AlphaFoldDB" id="A0AA97ANP2"/>
<gene>
    <name evidence="2" type="ORF">Q2T42_29535</name>
</gene>
<keyword evidence="2" id="KW-0378">Hydrolase</keyword>
<name>A0AA97ANP2_LEPBY</name>
<proteinExistence type="predicted"/>